<dbReference type="Gene3D" id="2.60.320.10">
    <property type="entry name" value="N-utilization substance G protein NusG, insert domain"/>
    <property type="match status" value="1"/>
</dbReference>
<protein>
    <submittedName>
        <fullName evidence="1">NusG domain II-containing protein</fullName>
    </submittedName>
</protein>
<dbReference type="InterPro" id="IPR038690">
    <property type="entry name" value="NusG_2_sf"/>
</dbReference>
<accession>A0AAT9LGP1</accession>
<dbReference type="AlphaFoldDB" id="A0AAT9LGP1"/>
<proteinExistence type="predicted"/>
<name>A0AAT9LGP1_9FIRM</name>
<organism evidence="1">
    <name type="scientific">Candidatus Fermentithermobacillus carboniphilus</name>
    <dbReference type="NCBI Taxonomy" id="3085328"/>
    <lineage>
        <taxon>Bacteria</taxon>
        <taxon>Bacillati</taxon>
        <taxon>Bacillota</taxon>
        <taxon>Candidatus Fermentithermobacillia</taxon>
        <taxon>Candidatus Fermentithermobacillales</taxon>
        <taxon>Candidatus Fermentithermobacillaceae</taxon>
        <taxon>Candidatus Fermentithermobacillus</taxon>
    </lineage>
</organism>
<reference evidence="1" key="2">
    <citation type="journal article" date="2023" name="Biology">
        <title>Prokaryotic Life Associated with Coal-Fire Gas Vents Revealed by Metagenomics.</title>
        <authorList>
            <person name="Kadnikov V.V."/>
            <person name="Mardanov A.V."/>
            <person name="Beletsky A.V."/>
            <person name="Karnachuk O.V."/>
            <person name="Ravin N.V."/>
        </authorList>
    </citation>
    <scope>NUCLEOTIDE SEQUENCE</scope>
    <source>
        <strain evidence="1">Bu02</strain>
    </source>
</reference>
<reference evidence="1" key="1">
    <citation type="submission" date="2020-10" db="EMBL/GenBank/DDBJ databases">
        <authorList>
            <person name="Kadnikov V."/>
            <person name="Beletsky A.V."/>
            <person name="Mardanov A.V."/>
            <person name="Karnachuk O.V."/>
            <person name="Ravin N.V."/>
        </authorList>
    </citation>
    <scope>NUCLEOTIDE SEQUENCE</scope>
    <source>
        <strain evidence="1">Bu02</strain>
    </source>
</reference>
<dbReference type="KEGG" id="fcz:IMF26_05035"/>
<dbReference type="Pfam" id="PF07009">
    <property type="entry name" value="NusG_II"/>
    <property type="match status" value="1"/>
</dbReference>
<gene>
    <name evidence="1" type="ORF">IMF26_05035</name>
</gene>
<dbReference type="EMBL" id="CP062796">
    <property type="protein sequence ID" value="QUL99412.1"/>
    <property type="molecule type" value="Genomic_DNA"/>
</dbReference>
<sequence length="65" mass="7305">MGLDVFHVSDCCTYGGSQEGDRVKVSESPCENHICVNTGWISRPNEIIVCLPNEVVVRLERRNSR</sequence>
<evidence type="ECO:0000313" key="1">
    <source>
        <dbReference type="EMBL" id="QUL99412.1"/>
    </source>
</evidence>